<proteinExistence type="predicted"/>
<dbReference type="Pfam" id="PF02493">
    <property type="entry name" value="MORN"/>
    <property type="match status" value="2"/>
</dbReference>
<sequence>MKLKMYFVMAVLFFTKNYSQNNNENCKVLLPSISQEYKGKCLNGLANGKGEAKGEDSFVGYFTDGLPNGKGKYVFQNGSSFEGTWNMGKKEGEGKYTFLISGKKMVQKGFWLNDEYFGNTNPEEYFVIKNRTSVPYYYFTRTEDTQNKLNFSVLKSNVKYVPLNFVLKTSSGIIINGLKEVNISDFTLPFHCDIEYVIIKNGNTITCSFAFDINKSGNYVLQLTND</sequence>
<dbReference type="SUPFAM" id="SSF82185">
    <property type="entry name" value="Histone H3 K4-specific methyltransferase SET7/9 N-terminal domain"/>
    <property type="match status" value="1"/>
</dbReference>
<name>A0A644SLK3_9ZZZZ</name>
<dbReference type="Gene3D" id="2.20.110.10">
    <property type="entry name" value="Histone H3 K4-specific methyltransferase SET7/9 N-terminal domain"/>
    <property type="match status" value="1"/>
</dbReference>
<gene>
    <name evidence="2" type="ORF">SDC9_01032</name>
</gene>
<comment type="caution">
    <text evidence="2">The sequence shown here is derived from an EMBL/GenBank/DDBJ whole genome shotgun (WGS) entry which is preliminary data.</text>
</comment>
<keyword evidence="1" id="KW-0677">Repeat</keyword>
<dbReference type="SMART" id="SM00698">
    <property type="entry name" value="MORN"/>
    <property type="match status" value="2"/>
</dbReference>
<evidence type="ECO:0000313" key="2">
    <source>
        <dbReference type="EMBL" id="MPL55554.1"/>
    </source>
</evidence>
<evidence type="ECO:0008006" key="3">
    <source>
        <dbReference type="Google" id="ProtNLM"/>
    </source>
</evidence>
<dbReference type="EMBL" id="VSSQ01000002">
    <property type="protein sequence ID" value="MPL55554.1"/>
    <property type="molecule type" value="Genomic_DNA"/>
</dbReference>
<evidence type="ECO:0000256" key="1">
    <source>
        <dbReference type="ARBA" id="ARBA00022737"/>
    </source>
</evidence>
<organism evidence="2">
    <name type="scientific">bioreactor metagenome</name>
    <dbReference type="NCBI Taxonomy" id="1076179"/>
    <lineage>
        <taxon>unclassified sequences</taxon>
        <taxon>metagenomes</taxon>
        <taxon>ecological metagenomes</taxon>
    </lineage>
</organism>
<dbReference type="PANTHER" id="PTHR43215">
    <property type="entry name" value="RADIAL SPOKE HEAD 1 HOMOLOG"/>
    <property type="match status" value="1"/>
</dbReference>
<accession>A0A644SLK3</accession>
<protein>
    <recommendedName>
        <fullName evidence="3">MORN repeat protein</fullName>
    </recommendedName>
</protein>
<reference evidence="2" key="1">
    <citation type="submission" date="2019-08" db="EMBL/GenBank/DDBJ databases">
        <authorList>
            <person name="Kucharzyk K."/>
            <person name="Murdoch R.W."/>
            <person name="Higgins S."/>
            <person name="Loffler F."/>
        </authorList>
    </citation>
    <scope>NUCLEOTIDE SEQUENCE</scope>
</reference>
<dbReference type="PANTHER" id="PTHR43215:SF14">
    <property type="entry name" value="RADIAL SPOKE HEAD 1 HOMOLOG"/>
    <property type="match status" value="1"/>
</dbReference>
<dbReference type="AlphaFoldDB" id="A0A644SLK3"/>
<dbReference type="InterPro" id="IPR003409">
    <property type="entry name" value="MORN"/>
</dbReference>